<sequence>MIRHFFLWHIASVSPRFIRGRGAGPFSFDAKRAPSFLFPFLSLQHKKHGMEGLASVCVLASIGTWSFLRGTGNGKVTGNFSKAFLHGIMSETGGVAAERMLPVGSFSFVIHGRTSSVGPVSSLFHLFDFHHHTRLMMREPSLCPYIYLSLQVR</sequence>
<keyword evidence="2" id="KW-1185">Reference proteome</keyword>
<proteinExistence type="predicted"/>
<gene>
    <name evidence="1" type="ORF">IWX90DRAFT_220490</name>
</gene>
<protein>
    <recommendedName>
        <fullName evidence="3">Secreted protein</fullName>
    </recommendedName>
</protein>
<name>A0ABR1XU24_9PEZI</name>
<accession>A0ABR1XU24</accession>
<dbReference type="Proteomes" id="UP001456524">
    <property type="component" value="Unassembled WGS sequence"/>
</dbReference>
<reference evidence="1 2" key="1">
    <citation type="journal article" date="2022" name="G3 (Bethesda)">
        <title>Enemy or ally: a genomic approach to elucidate the lifestyle of Phyllosticta citrichinaensis.</title>
        <authorList>
            <person name="Buijs V.A."/>
            <person name="Groenewald J.Z."/>
            <person name="Haridas S."/>
            <person name="LaButti K.M."/>
            <person name="Lipzen A."/>
            <person name="Martin F.M."/>
            <person name="Barry K."/>
            <person name="Grigoriev I.V."/>
            <person name="Crous P.W."/>
            <person name="Seidl M.F."/>
        </authorList>
    </citation>
    <scope>NUCLEOTIDE SEQUENCE [LARGE SCALE GENOMIC DNA]</scope>
    <source>
        <strain evidence="1 2">CBS 129764</strain>
    </source>
</reference>
<comment type="caution">
    <text evidence="1">The sequence shown here is derived from an EMBL/GenBank/DDBJ whole genome shotgun (WGS) entry which is preliminary data.</text>
</comment>
<evidence type="ECO:0000313" key="2">
    <source>
        <dbReference type="Proteomes" id="UP001456524"/>
    </source>
</evidence>
<evidence type="ECO:0008006" key="3">
    <source>
        <dbReference type="Google" id="ProtNLM"/>
    </source>
</evidence>
<dbReference type="EMBL" id="JBBWUH010000005">
    <property type="protein sequence ID" value="KAK8166698.1"/>
    <property type="molecule type" value="Genomic_DNA"/>
</dbReference>
<organism evidence="1 2">
    <name type="scientific">Phyllosticta citrichinensis</name>
    <dbReference type="NCBI Taxonomy" id="1130410"/>
    <lineage>
        <taxon>Eukaryota</taxon>
        <taxon>Fungi</taxon>
        <taxon>Dikarya</taxon>
        <taxon>Ascomycota</taxon>
        <taxon>Pezizomycotina</taxon>
        <taxon>Dothideomycetes</taxon>
        <taxon>Dothideomycetes incertae sedis</taxon>
        <taxon>Botryosphaeriales</taxon>
        <taxon>Phyllostictaceae</taxon>
        <taxon>Phyllosticta</taxon>
    </lineage>
</organism>
<evidence type="ECO:0000313" key="1">
    <source>
        <dbReference type="EMBL" id="KAK8166698.1"/>
    </source>
</evidence>